<dbReference type="GO" id="GO:0003677">
    <property type="term" value="F:DNA binding"/>
    <property type="evidence" value="ECO:0007669"/>
    <property type="project" value="UniProtKB-KW"/>
</dbReference>
<dbReference type="InterPro" id="IPR013249">
    <property type="entry name" value="RNA_pol_sigma70_r4_t2"/>
</dbReference>
<proteinExistence type="predicted"/>
<reference evidence="6 7" key="1">
    <citation type="submission" date="2014-02" db="EMBL/GenBank/DDBJ databases">
        <title>The small core and large imbalanced accessory genome model reveals a collaborative survival strategy of Sorangium cellulosum strains in nature.</title>
        <authorList>
            <person name="Han K."/>
            <person name="Peng R."/>
            <person name="Blom J."/>
            <person name="Li Y.-Z."/>
        </authorList>
    </citation>
    <scope>NUCLEOTIDE SEQUENCE [LARGE SCALE GENOMIC DNA]</scope>
    <source>
        <strain evidence="6 7">So0007-03</strain>
    </source>
</reference>
<dbReference type="Pfam" id="PF08281">
    <property type="entry name" value="Sigma70_r4_2"/>
    <property type="match status" value="1"/>
</dbReference>
<evidence type="ECO:0000256" key="4">
    <source>
        <dbReference type="ARBA" id="ARBA00023163"/>
    </source>
</evidence>
<name>A0A150TDQ0_SORCE</name>
<dbReference type="InterPro" id="IPR036388">
    <property type="entry name" value="WH-like_DNA-bd_sf"/>
</dbReference>
<accession>A0A150TDQ0</accession>
<dbReference type="GO" id="GO:0006352">
    <property type="term" value="P:DNA-templated transcription initiation"/>
    <property type="evidence" value="ECO:0007669"/>
    <property type="project" value="InterPro"/>
</dbReference>
<dbReference type="AlphaFoldDB" id="A0A150TDQ0"/>
<comment type="caution">
    <text evidence="6">The sequence shown here is derived from an EMBL/GenBank/DDBJ whole genome shotgun (WGS) entry which is preliminary data.</text>
</comment>
<feature type="domain" description="RNA polymerase sigma factor 70 region 4 type 2" evidence="5">
    <location>
        <begin position="133"/>
        <end position="181"/>
    </location>
</feature>
<dbReference type="InterPro" id="IPR013324">
    <property type="entry name" value="RNA_pol_sigma_r3/r4-like"/>
</dbReference>
<evidence type="ECO:0000256" key="3">
    <source>
        <dbReference type="ARBA" id="ARBA00023125"/>
    </source>
</evidence>
<dbReference type="GO" id="GO:0016987">
    <property type="term" value="F:sigma factor activity"/>
    <property type="evidence" value="ECO:0007669"/>
    <property type="project" value="UniProtKB-KW"/>
</dbReference>
<dbReference type="PANTHER" id="PTHR43133:SF8">
    <property type="entry name" value="RNA POLYMERASE SIGMA FACTOR HI_1459-RELATED"/>
    <property type="match status" value="1"/>
</dbReference>
<keyword evidence="3" id="KW-0238">DNA-binding</keyword>
<dbReference type="SUPFAM" id="SSF88659">
    <property type="entry name" value="Sigma3 and sigma4 domains of RNA polymerase sigma factors"/>
    <property type="match status" value="1"/>
</dbReference>
<dbReference type="EMBL" id="JEME01002980">
    <property type="protein sequence ID" value="KYG02707.1"/>
    <property type="molecule type" value="Genomic_DNA"/>
</dbReference>
<keyword evidence="2" id="KW-0731">Sigma factor</keyword>
<evidence type="ECO:0000259" key="5">
    <source>
        <dbReference type="Pfam" id="PF08281"/>
    </source>
</evidence>
<evidence type="ECO:0000313" key="6">
    <source>
        <dbReference type="EMBL" id="KYG02707.1"/>
    </source>
</evidence>
<evidence type="ECO:0000313" key="7">
    <source>
        <dbReference type="Proteomes" id="UP000075502"/>
    </source>
</evidence>
<keyword evidence="1" id="KW-0805">Transcription regulation</keyword>
<evidence type="ECO:0000256" key="1">
    <source>
        <dbReference type="ARBA" id="ARBA00023015"/>
    </source>
</evidence>
<dbReference type="Gene3D" id="1.10.10.10">
    <property type="entry name" value="Winged helix-like DNA-binding domain superfamily/Winged helix DNA-binding domain"/>
    <property type="match status" value="1"/>
</dbReference>
<protein>
    <recommendedName>
        <fullName evidence="5">RNA polymerase sigma factor 70 region 4 type 2 domain-containing protein</fullName>
    </recommendedName>
</protein>
<organism evidence="6 7">
    <name type="scientific">Sorangium cellulosum</name>
    <name type="common">Polyangium cellulosum</name>
    <dbReference type="NCBI Taxonomy" id="56"/>
    <lineage>
        <taxon>Bacteria</taxon>
        <taxon>Pseudomonadati</taxon>
        <taxon>Myxococcota</taxon>
        <taxon>Polyangia</taxon>
        <taxon>Polyangiales</taxon>
        <taxon>Polyangiaceae</taxon>
        <taxon>Sorangium</taxon>
    </lineage>
</organism>
<sequence>MRETGCASRSASTDMTGVQRVLHVPFEDIARHRCMISDNLRRCGIPECDREDVMQEILFGAWLAVEAGRFHARENLSVKEAVKRWLHCVTWHHIVRYREHQDRWEKGRGSYTHPAMYGDVPPPIAQVEARCSLRCLERLDPAARYAVAVSALGYTTEETGAEVGKSPNTIQSRLRRGRAQLRRTLRSENAPTPLAIRIALASMPPLRQLNSYG</sequence>
<keyword evidence="4" id="KW-0804">Transcription</keyword>
<dbReference type="InterPro" id="IPR039425">
    <property type="entry name" value="RNA_pol_sigma-70-like"/>
</dbReference>
<gene>
    <name evidence="6" type="ORF">BE21_54530</name>
</gene>
<evidence type="ECO:0000256" key="2">
    <source>
        <dbReference type="ARBA" id="ARBA00023082"/>
    </source>
</evidence>
<dbReference type="PANTHER" id="PTHR43133">
    <property type="entry name" value="RNA POLYMERASE ECF-TYPE SIGMA FACTO"/>
    <property type="match status" value="1"/>
</dbReference>
<dbReference type="Proteomes" id="UP000075502">
    <property type="component" value="Unassembled WGS sequence"/>
</dbReference>